<evidence type="ECO:0000313" key="8">
    <source>
        <dbReference type="EMBL" id="MXP24176.1"/>
    </source>
</evidence>
<dbReference type="Gene3D" id="1.10.540.10">
    <property type="entry name" value="Acyl-CoA dehydrogenase/oxidase, N-terminal domain"/>
    <property type="match status" value="1"/>
</dbReference>
<dbReference type="Gene3D" id="2.40.110.10">
    <property type="entry name" value="Butyryl-CoA Dehydrogenase, subunit A, domain 2"/>
    <property type="match status" value="1"/>
</dbReference>
<accession>A0A6L7GW36</accession>
<keyword evidence="3" id="KW-0285">Flavoprotein</keyword>
<protein>
    <submittedName>
        <fullName evidence="8">Acyl-CoA dehydrogenase</fullName>
    </submittedName>
</protein>
<comment type="caution">
    <text evidence="8">The sequence shown here is derived from an EMBL/GenBank/DDBJ whole genome shotgun (WGS) entry which is preliminary data.</text>
</comment>
<evidence type="ECO:0000313" key="9">
    <source>
        <dbReference type="Proteomes" id="UP000475545"/>
    </source>
</evidence>
<dbReference type="InterPro" id="IPR009075">
    <property type="entry name" value="AcylCo_DH/oxidase_C"/>
</dbReference>
<dbReference type="EMBL" id="WMBR01000009">
    <property type="protein sequence ID" value="MXP24176.1"/>
    <property type="molecule type" value="Genomic_DNA"/>
</dbReference>
<dbReference type="SUPFAM" id="SSF47203">
    <property type="entry name" value="Acyl-CoA dehydrogenase C-terminal domain-like"/>
    <property type="match status" value="1"/>
</dbReference>
<dbReference type="Pfam" id="PF00441">
    <property type="entry name" value="Acyl-CoA_dh_1"/>
    <property type="match status" value="1"/>
</dbReference>
<evidence type="ECO:0000259" key="6">
    <source>
        <dbReference type="Pfam" id="PF00441"/>
    </source>
</evidence>
<evidence type="ECO:0000256" key="3">
    <source>
        <dbReference type="ARBA" id="ARBA00022630"/>
    </source>
</evidence>
<dbReference type="InterPro" id="IPR009100">
    <property type="entry name" value="AcylCoA_DH/oxidase_NM_dom_sf"/>
</dbReference>
<dbReference type="InterPro" id="IPR013786">
    <property type="entry name" value="AcylCoA_DH/ox_N"/>
</dbReference>
<dbReference type="GO" id="GO:0050660">
    <property type="term" value="F:flavin adenine dinucleotide binding"/>
    <property type="evidence" value="ECO:0007669"/>
    <property type="project" value="InterPro"/>
</dbReference>
<dbReference type="InterPro" id="IPR046373">
    <property type="entry name" value="Acyl-CoA_Oxase/DH_mid-dom_sf"/>
</dbReference>
<feature type="domain" description="Acyl-CoA dehydrogenase/oxidase N-terminal" evidence="7">
    <location>
        <begin position="5"/>
        <end position="92"/>
    </location>
</feature>
<keyword evidence="9" id="KW-1185">Reference proteome</keyword>
<name>A0A6L7GW36_9ACTN</name>
<evidence type="ECO:0000256" key="2">
    <source>
        <dbReference type="ARBA" id="ARBA00009347"/>
    </source>
</evidence>
<dbReference type="InterPro" id="IPR036250">
    <property type="entry name" value="AcylCo_DH-like_C"/>
</dbReference>
<dbReference type="InterPro" id="IPR037069">
    <property type="entry name" value="AcylCoA_DH/ox_N_sf"/>
</dbReference>
<sequence length="383" mass="40557">MTSLTDEQLELRSAVRRAIDGSSGSRMFLQDSESGTIPHDPELWQVLSKEIGVSGLLIPASDDGPEGTFADAAIVAAELGASLSPVPFLSTVALATSVLRLTDNNGHGPGLLRRIGEGDTIATVACFDTSGSWDASSRDVSATSEPDGWTLTGRKRFVLDAGICDLVLLAASTPDGPRLFAVETAAANVSVDWSISLDKTRAFGSVALDGARAEVVEIADDLAEMFDIARAMALALLAAEQVGAAQRCLDGAVDYSKQRIQFDRKIGSFQAIKHTLVNVLLRVEFARSAAAEAVAAVDKYLIDPGPATRKQMDLLSAIAKSVCSDAFMFAADETLHVYGGLGFTWEHDSHLYFRRAKATELMFGSPAAYRETVAATAGLIGAR</sequence>
<organism evidence="8 9">
    <name type="scientific">Gordonia mangrovi</name>
    <dbReference type="NCBI Taxonomy" id="2665643"/>
    <lineage>
        <taxon>Bacteria</taxon>
        <taxon>Bacillati</taxon>
        <taxon>Actinomycetota</taxon>
        <taxon>Actinomycetes</taxon>
        <taxon>Mycobacteriales</taxon>
        <taxon>Gordoniaceae</taxon>
        <taxon>Gordonia</taxon>
    </lineage>
</organism>
<comment type="similarity">
    <text evidence="2">Belongs to the acyl-CoA dehydrogenase family.</text>
</comment>
<dbReference type="Proteomes" id="UP000475545">
    <property type="component" value="Unassembled WGS sequence"/>
</dbReference>
<reference evidence="8 9" key="1">
    <citation type="submission" date="2019-11" db="EMBL/GenBank/DDBJ databases">
        <title>Gordonia sp. nov., a novel actinobacterium isolated from mangrove soil in Hainan.</title>
        <authorList>
            <person name="Huang X."/>
            <person name="Xie Y."/>
            <person name="Chu X."/>
            <person name="Xiao K."/>
        </authorList>
    </citation>
    <scope>NUCLEOTIDE SEQUENCE [LARGE SCALE GENOMIC DNA]</scope>
    <source>
        <strain evidence="8 9">HNM0687</strain>
    </source>
</reference>
<dbReference type="Gene3D" id="1.20.140.10">
    <property type="entry name" value="Butyryl-CoA Dehydrogenase, subunit A, domain 3"/>
    <property type="match status" value="1"/>
</dbReference>
<gene>
    <name evidence="8" type="ORF">GIY30_22855</name>
</gene>
<dbReference type="AlphaFoldDB" id="A0A6L7GW36"/>
<evidence type="ECO:0000256" key="4">
    <source>
        <dbReference type="ARBA" id="ARBA00022827"/>
    </source>
</evidence>
<evidence type="ECO:0000256" key="1">
    <source>
        <dbReference type="ARBA" id="ARBA00001974"/>
    </source>
</evidence>
<dbReference type="GO" id="GO:0003995">
    <property type="term" value="F:acyl-CoA dehydrogenase activity"/>
    <property type="evidence" value="ECO:0007669"/>
    <property type="project" value="TreeGrafter"/>
</dbReference>
<evidence type="ECO:0000256" key="5">
    <source>
        <dbReference type="ARBA" id="ARBA00023002"/>
    </source>
</evidence>
<dbReference type="PANTHER" id="PTHR43884:SF20">
    <property type="entry name" value="ACYL-COA DEHYDROGENASE FADE28"/>
    <property type="match status" value="1"/>
</dbReference>
<evidence type="ECO:0000259" key="7">
    <source>
        <dbReference type="Pfam" id="PF02771"/>
    </source>
</evidence>
<feature type="domain" description="Acyl-CoA dehydrogenase/oxidase C-terminal" evidence="6">
    <location>
        <begin position="236"/>
        <end position="376"/>
    </location>
</feature>
<keyword evidence="5" id="KW-0560">Oxidoreductase</keyword>
<dbReference type="PANTHER" id="PTHR43884">
    <property type="entry name" value="ACYL-COA DEHYDROGENASE"/>
    <property type="match status" value="1"/>
</dbReference>
<dbReference type="SUPFAM" id="SSF56645">
    <property type="entry name" value="Acyl-CoA dehydrogenase NM domain-like"/>
    <property type="match status" value="1"/>
</dbReference>
<keyword evidence="4" id="KW-0274">FAD</keyword>
<dbReference type="Pfam" id="PF02771">
    <property type="entry name" value="Acyl-CoA_dh_N"/>
    <property type="match status" value="1"/>
</dbReference>
<comment type="cofactor">
    <cofactor evidence="1">
        <name>FAD</name>
        <dbReference type="ChEBI" id="CHEBI:57692"/>
    </cofactor>
</comment>
<proteinExistence type="inferred from homology"/>